<organism evidence="1 2">
    <name type="scientific">Microvirga tunisiensis</name>
    <dbReference type="NCBI Taxonomy" id="2108360"/>
    <lineage>
        <taxon>Bacteria</taxon>
        <taxon>Pseudomonadati</taxon>
        <taxon>Pseudomonadota</taxon>
        <taxon>Alphaproteobacteria</taxon>
        <taxon>Hyphomicrobiales</taxon>
        <taxon>Methylobacteriaceae</taxon>
        <taxon>Microvirga</taxon>
    </lineage>
</organism>
<name>A0A5N7MPJ8_9HYPH</name>
<dbReference type="OrthoDB" id="9796221at2"/>
<dbReference type="RefSeq" id="WP_152715306.1">
    <property type="nucleotide sequence ID" value="NZ_VOSJ01000180.1"/>
</dbReference>
<reference evidence="1 2" key="1">
    <citation type="journal article" date="2019" name="Syst. Appl. Microbiol.">
        <title>Microvirga tunisiensis sp. nov., a root nodule symbiotic bacterium isolated from Lupinus micranthus and L. luteus grown in Northern Tunisia.</title>
        <authorList>
            <person name="Msaddak A."/>
            <person name="Rejili M."/>
            <person name="Duran D."/>
            <person name="Mars M."/>
            <person name="Palacios J.M."/>
            <person name="Ruiz-Argueso T."/>
            <person name="Rey L."/>
            <person name="Imperial J."/>
        </authorList>
    </citation>
    <scope>NUCLEOTIDE SEQUENCE [LARGE SCALE GENOMIC DNA]</scope>
    <source>
        <strain evidence="1 2">Lmie10</strain>
    </source>
</reference>
<sequence length="117" mass="12592">MSDQTGIPFNQGPFTPENVTARILVLEHLILNVAGNLEAVAARHHGLTLDGVRNRLETILGEMLDGLLETNRGAFDAGLPYAETVIQKLFGGVKIMLEASRKVETPPSSTTAAKKIN</sequence>
<keyword evidence="2" id="KW-1185">Reference proteome</keyword>
<proteinExistence type="predicted"/>
<accession>A0A5N7MPJ8</accession>
<protein>
    <submittedName>
        <fullName evidence="1">Uncharacterized protein</fullName>
    </submittedName>
</protein>
<dbReference type="AlphaFoldDB" id="A0A5N7MPJ8"/>
<dbReference type="Proteomes" id="UP000403266">
    <property type="component" value="Unassembled WGS sequence"/>
</dbReference>
<gene>
    <name evidence="1" type="ORF">FS320_27425</name>
</gene>
<comment type="caution">
    <text evidence="1">The sequence shown here is derived from an EMBL/GenBank/DDBJ whole genome shotgun (WGS) entry which is preliminary data.</text>
</comment>
<dbReference type="EMBL" id="VOSK01000170">
    <property type="protein sequence ID" value="MPR28768.1"/>
    <property type="molecule type" value="Genomic_DNA"/>
</dbReference>
<evidence type="ECO:0000313" key="1">
    <source>
        <dbReference type="EMBL" id="MPR28768.1"/>
    </source>
</evidence>
<evidence type="ECO:0000313" key="2">
    <source>
        <dbReference type="Proteomes" id="UP000403266"/>
    </source>
</evidence>